<dbReference type="InterPro" id="IPR036837">
    <property type="entry name" value="Cation_efflux_CTD_sf"/>
</dbReference>
<keyword evidence="8 9" id="KW-0472">Membrane</keyword>
<keyword evidence="7" id="KW-0406">Ion transport</keyword>
<evidence type="ECO:0000256" key="6">
    <source>
        <dbReference type="ARBA" id="ARBA00022989"/>
    </source>
</evidence>
<accession>A0A1L5YAV1</accession>
<gene>
    <name evidence="14" type="primary">MYN1_Chr_842</name>
    <name evidence="12" type="ORF">PCKR_014</name>
    <name evidence="13" type="ORF">PFK_014</name>
    <name evidence="14" type="ORF">PMYN1_Chma863</name>
</gene>
<dbReference type="SUPFAM" id="SSF161111">
    <property type="entry name" value="Cation efflux protein transmembrane domain-like"/>
    <property type="match status" value="1"/>
</dbReference>
<keyword evidence="3" id="KW-0813">Transport</keyword>
<feature type="transmembrane region" description="Helical" evidence="9">
    <location>
        <begin position="194"/>
        <end position="212"/>
    </location>
</feature>
<dbReference type="InterPro" id="IPR050681">
    <property type="entry name" value="CDF/SLC30A"/>
</dbReference>
<dbReference type="InterPro" id="IPR002524">
    <property type="entry name" value="Cation_efflux"/>
</dbReference>
<feature type="transmembrane region" description="Helical" evidence="9">
    <location>
        <begin position="102"/>
        <end position="121"/>
    </location>
</feature>
<keyword evidence="5" id="KW-0862">Zinc</keyword>
<dbReference type="EMBL" id="KY124271">
    <property type="protein sequence ID" value="AQX44589.1"/>
    <property type="molecule type" value="Genomic_DNA"/>
</dbReference>
<dbReference type="Proteomes" id="UP000503178">
    <property type="component" value="Chromatophore Pltd"/>
</dbReference>
<feature type="domain" description="Cation efflux protein transmembrane" evidence="10">
    <location>
        <begin position="37"/>
        <end position="221"/>
    </location>
</feature>
<evidence type="ECO:0000256" key="4">
    <source>
        <dbReference type="ARBA" id="ARBA00022692"/>
    </source>
</evidence>
<dbReference type="PANTHER" id="PTHR11562:SF17">
    <property type="entry name" value="RE54080P-RELATED"/>
    <property type="match status" value="1"/>
</dbReference>
<comment type="similarity">
    <text evidence="2">Belongs to the cation diffusion facilitator (CDF) transporter (TC 2.A.4) family. SLC30A subfamily.</text>
</comment>
<dbReference type="Gene3D" id="1.20.1510.10">
    <property type="entry name" value="Cation efflux protein transmembrane domain"/>
    <property type="match status" value="1"/>
</dbReference>
<protein>
    <submittedName>
        <fullName evidence="12">Cation efflux family protein</fullName>
    </submittedName>
</protein>
<evidence type="ECO:0000313" key="12">
    <source>
        <dbReference type="EMBL" id="APP87822.1"/>
    </source>
</evidence>
<dbReference type="SUPFAM" id="SSF160240">
    <property type="entry name" value="Cation efflux protein cytoplasmic domain-like"/>
    <property type="match status" value="1"/>
</dbReference>
<evidence type="ECO:0000256" key="1">
    <source>
        <dbReference type="ARBA" id="ARBA00004141"/>
    </source>
</evidence>
<dbReference type="GO" id="GO:0005886">
    <property type="term" value="C:plasma membrane"/>
    <property type="evidence" value="ECO:0007669"/>
    <property type="project" value="TreeGrafter"/>
</dbReference>
<feature type="transmembrane region" description="Helical" evidence="9">
    <location>
        <begin position="133"/>
        <end position="154"/>
    </location>
</feature>
<feature type="domain" description="Cation efflux protein cytoplasmic" evidence="11">
    <location>
        <begin position="227"/>
        <end position="305"/>
    </location>
</feature>
<evidence type="ECO:0000259" key="11">
    <source>
        <dbReference type="Pfam" id="PF16916"/>
    </source>
</evidence>
<reference evidence="12" key="1">
    <citation type="journal article" date="2017" name="Protist">
        <title>Diversity of the Photosynthetic Paulinella Species, with the Description of Paulinella micropora sp. nov. and the Chromatophore Genome Sequence for strain KR01.</title>
        <authorList>
            <person name="Lhee D."/>
            <person name="Yang E.C."/>
            <person name="Kim J.I."/>
            <person name="Nakayama T."/>
            <person name="Zuccarello G."/>
            <person name="Andersen R.A."/>
            <person name="Yoon H.S."/>
        </authorList>
    </citation>
    <scope>NUCLEOTIDE SEQUENCE</scope>
    <source>
        <strain evidence="13">FK01</strain>
        <strain evidence="12">KR01</strain>
    </source>
</reference>
<dbReference type="Pfam" id="PF16916">
    <property type="entry name" value="ZT_dimer"/>
    <property type="match status" value="1"/>
</dbReference>
<name>A0A1L5YAV1_9EUKA</name>
<geneLocation type="plastid" evidence="12"/>
<organism evidence="12">
    <name type="scientific">Paulinella micropora</name>
    <dbReference type="NCBI Taxonomy" id="1928728"/>
    <lineage>
        <taxon>Eukaryota</taxon>
        <taxon>Sar</taxon>
        <taxon>Rhizaria</taxon>
        <taxon>Cercozoa</taxon>
        <taxon>Imbricatea</taxon>
        <taxon>Silicofilosea</taxon>
        <taxon>Euglyphida</taxon>
        <taxon>Paulinellidae</taxon>
        <taxon>Paulinella</taxon>
    </lineage>
</organism>
<evidence type="ECO:0000259" key="10">
    <source>
        <dbReference type="Pfam" id="PF01545"/>
    </source>
</evidence>
<keyword evidence="5" id="KW-0864">Zinc transport</keyword>
<keyword evidence="12" id="KW-0934">Plastid</keyword>
<dbReference type="EMBL" id="LC490351">
    <property type="protein sequence ID" value="BBL86667.1"/>
    <property type="molecule type" value="Genomic_DNA"/>
</dbReference>
<keyword evidence="6 9" id="KW-1133">Transmembrane helix</keyword>
<proteinExistence type="inferred from homology"/>
<feature type="transmembrane region" description="Helical" evidence="9">
    <location>
        <begin position="166"/>
        <end position="188"/>
    </location>
</feature>
<keyword evidence="15" id="KW-1185">Reference proteome</keyword>
<evidence type="ECO:0000313" key="14">
    <source>
        <dbReference type="EMBL" id="BBL86667.1"/>
    </source>
</evidence>
<evidence type="ECO:0000256" key="7">
    <source>
        <dbReference type="ARBA" id="ARBA00023065"/>
    </source>
</evidence>
<evidence type="ECO:0000313" key="13">
    <source>
        <dbReference type="EMBL" id="AQX44589.1"/>
    </source>
</evidence>
<dbReference type="InterPro" id="IPR027469">
    <property type="entry name" value="Cation_efflux_TMD_sf"/>
</dbReference>
<evidence type="ECO:0000256" key="2">
    <source>
        <dbReference type="ARBA" id="ARBA00008873"/>
    </source>
</evidence>
<evidence type="ECO:0000256" key="9">
    <source>
        <dbReference type="SAM" id="Phobius"/>
    </source>
</evidence>
<dbReference type="InterPro" id="IPR058533">
    <property type="entry name" value="Cation_efflux_TM"/>
</dbReference>
<evidence type="ECO:0000256" key="5">
    <source>
        <dbReference type="ARBA" id="ARBA00022906"/>
    </source>
</evidence>
<dbReference type="InterPro" id="IPR027470">
    <property type="entry name" value="Cation_efflux_CTD"/>
</dbReference>
<keyword evidence="4 9" id="KW-0812">Transmembrane</keyword>
<evidence type="ECO:0000256" key="8">
    <source>
        <dbReference type="ARBA" id="ARBA00023136"/>
    </source>
</evidence>
<dbReference type="NCBIfam" id="TIGR01297">
    <property type="entry name" value="CDF"/>
    <property type="match status" value="1"/>
</dbReference>
<evidence type="ECO:0000256" key="3">
    <source>
        <dbReference type="ARBA" id="ARBA00022448"/>
    </source>
</evidence>
<dbReference type="GO" id="GO:0005385">
    <property type="term" value="F:zinc ion transmembrane transporter activity"/>
    <property type="evidence" value="ECO:0007669"/>
    <property type="project" value="TreeGrafter"/>
</dbReference>
<sequence>MYHLDHNHNHINHRHSHGEYDHDHKDEYGDAFRQTVMFNCGLSGLQLFIGAVFGSLALMSDAIHNIGDVMGLVLGWGAEVLSTYEASKRFSYGFYRSTHLASLINGILIFTGAAVIVFEAISRLGEPVELMSIPVACASALGMVVNLLSVRMFGDSHKHDLNRRAAVIHLLGDAAVSMVVLLSTLIVLLTGWEWIDPIAAILVGTFVGWSGWKVLTEAIFSMFDAVPSHINIDHIESLLLSVTGIESIHELRIWDLGNSKIALTAHLVRDLNLAKNQFIDDSFLIAYTQELLNREGISHVTLQLEFDPCYLVYTAETK</sequence>
<feature type="transmembrane region" description="Helical" evidence="9">
    <location>
        <begin position="36"/>
        <end position="56"/>
    </location>
</feature>
<dbReference type="PANTHER" id="PTHR11562">
    <property type="entry name" value="CATION EFFLUX PROTEIN/ ZINC TRANSPORTER"/>
    <property type="match status" value="1"/>
</dbReference>
<evidence type="ECO:0000313" key="15">
    <source>
        <dbReference type="Proteomes" id="UP000503178"/>
    </source>
</evidence>
<dbReference type="EMBL" id="KX897545">
    <property type="protein sequence ID" value="APP87822.1"/>
    <property type="molecule type" value="Genomic_DNA"/>
</dbReference>
<dbReference type="AlphaFoldDB" id="A0A1L5YAV1"/>
<comment type="subcellular location">
    <subcellularLocation>
        <location evidence="1">Membrane</location>
        <topology evidence="1">Multi-pass membrane protein</topology>
    </subcellularLocation>
</comment>
<reference evidence="14 15" key="2">
    <citation type="submission" date="2019-06" db="EMBL/GenBank/DDBJ databases">
        <title>A hidden player of endosymbiotic evolution: DNA virus triggered massive gene transfer.</title>
        <authorList>
            <person name="Matsuo M."/>
            <person name="Katahata A."/>
            <person name="Tachikawa M."/>
            <person name="Minakuchi Y."/>
            <person name="Noguchi H."/>
            <person name="Toyoda A."/>
            <person name="Fujiyama A."/>
            <person name="Suzuki Y."/>
            <person name="Satoh S."/>
            <person name="Nakayama T."/>
            <person name="Kamikawa R."/>
            <person name="Nomura M."/>
            <person name="Inagaki Y."/>
            <person name="Ishida K."/>
            <person name="Obokata J."/>
        </authorList>
    </citation>
    <scope>NUCLEOTIDE SEQUENCE [LARGE SCALE GENOMIC DNA]</scope>
    <source>
        <strain evidence="14 15">MYN1</strain>
    </source>
</reference>
<dbReference type="Pfam" id="PF01545">
    <property type="entry name" value="Cation_efflux"/>
    <property type="match status" value="1"/>
</dbReference>